<dbReference type="AlphaFoldDB" id="A0A225ULP3"/>
<keyword evidence="3" id="KW-1185">Reference proteome</keyword>
<comment type="caution">
    <text evidence="2">The sequence shown here is derived from an EMBL/GenBank/DDBJ whole genome shotgun (WGS) entry which is preliminary data.</text>
</comment>
<organism evidence="2 3">
    <name type="scientific">Phytophthora megakarya</name>
    <dbReference type="NCBI Taxonomy" id="4795"/>
    <lineage>
        <taxon>Eukaryota</taxon>
        <taxon>Sar</taxon>
        <taxon>Stramenopiles</taxon>
        <taxon>Oomycota</taxon>
        <taxon>Peronosporomycetes</taxon>
        <taxon>Peronosporales</taxon>
        <taxon>Peronosporaceae</taxon>
        <taxon>Phytophthora</taxon>
    </lineage>
</organism>
<feature type="coiled-coil region" evidence="1">
    <location>
        <begin position="56"/>
        <end position="125"/>
    </location>
</feature>
<evidence type="ECO:0000256" key="1">
    <source>
        <dbReference type="SAM" id="Coils"/>
    </source>
</evidence>
<gene>
    <name evidence="2" type="ORF">PHMEG_00037135</name>
</gene>
<protein>
    <submittedName>
        <fullName evidence="2">Uncharacterized protein</fullName>
    </submittedName>
</protein>
<evidence type="ECO:0000313" key="2">
    <source>
        <dbReference type="EMBL" id="OWY93466.1"/>
    </source>
</evidence>
<reference evidence="3" key="1">
    <citation type="submission" date="2017-03" db="EMBL/GenBank/DDBJ databases">
        <title>Phytopthora megakarya and P. palmivora, two closely related causual agents of cacao black pod achieved similar genome size and gene model numbers by different mechanisms.</title>
        <authorList>
            <person name="Ali S."/>
            <person name="Shao J."/>
            <person name="Larry D.J."/>
            <person name="Kronmiller B."/>
            <person name="Shen D."/>
            <person name="Strem M.D."/>
            <person name="Melnick R.L."/>
            <person name="Guiltinan M.J."/>
            <person name="Tyler B.M."/>
            <person name="Meinhardt L.W."/>
            <person name="Bailey B.A."/>
        </authorList>
    </citation>
    <scope>NUCLEOTIDE SEQUENCE [LARGE SCALE GENOMIC DNA]</scope>
    <source>
        <strain evidence="3">zdho120</strain>
    </source>
</reference>
<dbReference type="OrthoDB" id="111556at2759"/>
<evidence type="ECO:0000313" key="3">
    <source>
        <dbReference type="Proteomes" id="UP000198211"/>
    </source>
</evidence>
<name>A0A225ULP3_9STRA</name>
<accession>A0A225ULP3</accession>
<sequence length="351" mass="40385">MADNDIIHVLDEFLEDMDKLEYQQGSIPLTRHQKVSNMTNVRNKTIPSWLRRKQDLMALRLESQGLETRVQFLESQQDKRRRGLKISPKQLEKLQCLADKEKRRRQQAEQENEALKCQVQAYIRLSTEFQAAVNAHNGQSTLNDTIPTMVFCAAMEKGYIHQLQISSISTFNVLEERIDNRFQSVKLTLDEIQHSSVALDEEQVQFDIGKSVMEYKCARNATLNAAWSIVEESGATQKQVSHVVRRSNDAYAVDSRFAMSLDYGELVTVDKLPQSGQRIMELQLYRVETRASQCGQVKAVARSEVVRLQVAPDTKCVCTHDRVILSFRELIDSQRQFLENTLWDSTRNITT</sequence>
<keyword evidence="1" id="KW-0175">Coiled coil</keyword>
<dbReference type="Proteomes" id="UP000198211">
    <property type="component" value="Unassembled WGS sequence"/>
</dbReference>
<dbReference type="EMBL" id="NBNE01016040">
    <property type="protein sequence ID" value="OWY93466.1"/>
    <property type="molecule type" value="Genomic_DNA"/>
</dbReference>
<proteinExistence type="predicted"/>